<dbReference type="PANTHER" id="PTHR47295">
    <property type="entry name" value="EG45-LIKE DOMAIN CONTAINING PROTEIN 1-RELATED"/>
    <property type="match status" value="1"/>
</dbReference>
<dbReference type="SUPFAM" id="SSF50685">
    <property type="entry name" value="Barwin-like endoglucanases"/>
    <property type="match status" value="1"/>
</dbReference>
<dbReference type="GO" id="GO:0048046">
    <property type="term" value="C:apoplast"/>
    <property type="evidence" value="ECO:0007669"/>
    <property type="project" value="InterPro"/>
</dbReference>
<dbReference type="Pfam" id="PF03330">
    <property type="entry name" value="DPBB_1"/>
    <property type="match status" value="1"/>
</dbReference>
<accession>A0A445DGP0</accession>
<dbReference type="EMBL" id="SDMP01000004">
    <property type="protein sequence ID" value="RYR62334.1"/>
    <property type="molecule type" value="Genomic_DNA"/>
</dbReference>
<dbReference type="PANTHER" id="PTHR47295:SF14">
    <property type="entry name" value="OS06G0688300 PROTEIN"/>
    <property type="match status" value="1"/>
</dbReference>
<dbReference type="SMART" id="SM00837">
    <property type="entry name" value="DPBB_1"/>
    <property type="match status" value="1"/>
</dbReference>
<gene>
    <name evidence="2" type="ORF">Ahy_A04g019827</name>
</gene>
<reference evidence="2 3" key="1">
    <citation type="submission" date="2019-01" db="EMBL/GenBank/DDBJ databases">
        <title>Sequencing of cultivated peanut Arachis hypogaea provides insights into genome evolution and oil improvement.</title>
        <authorList>
            <person name="Chen X."/>
        </authorList>
    </citation>
    <scope>NUCLEOTIDE SEQUENCE [LARGE SCALE GENOMIC DNA]</scope>
    <source>
        <strain evidence="3">cv. Fuhuasheng</strain>
        <tissue evidence="2">Leaves</tissue>
    </source>
</reference>
<protein>
    <recommendedName>
        <fullName evidence="1">Expansin-like EG45 domain-containing protein</fullName>
    </recommendedName>
</protein>
<dbReference type="PROSITE" id="PS50842">
    <property type="entry name" value="EXPANSIN_EG45"/>
    <property type="match status" value="1"/>
</dbReference>
<comment type="caution">
    <text evidence="2">The sequence shown here is derived from an EMBL/GenBank/DDBJ whole genome shotgun (WGS) entry which is preliminary data.</text>
</comment>
<dbReference type="InterPro" id="IPR009009">
    <property type="entry name" value="RlpA-like_DPBB"/>
</dbReference>
<evidence type="ECO:0000313" key="3">
    <source>
        <dbReference type="Proteomes" id="UP000289738"/>
    </source>
</evidence>
<dbReference type="InterPro" id="IPR007112">
    <property type="entry name" value="Expansin/allergen_DPBB_dom"/>
</dbReference>
<dbReference type="STRING" id="3818.A0A445DGP0"/>
<dbReference type="Gene3D" id="2.40.40.10">
    <property type="entry name" value="RlpA-like domain"/>
    <property type="match status" value="1"/>
</dbReference>
<sequence>MIAAAREGIYNNGGACGQMYKITCTGATNAGVTQPCTGASVTVKVVDLCPSPGCQGTFDLSQEAFSTIANINAGKVDIDCTP</sequence>
<dbReference type="AlphaFoldDB" id="A0A445DGP0"/>
<proteinExistence type="predicted"/>
<evidence type="ECO:0000259" key="1">
    <source>
        <dbReference type="PROSITE" id="PS50842"/>
    </source>
</evidence>
<evidence type="ECO:0000313" key="2">
    <source>
        <dbReference type="EMBL" id="RYR62334.1"/>
    </source>
</evidence>
<name>A0A445DGP0_ARAHY</name>
<organism evidence="2 3">
    <name type="scientific">Arachis hypogaea</name>
    <name type="common">Peanut</name>
    <dbReference type="NCBI Taxonomy" id="3818"/>
    <lineage>
        <taxon>Eukaryota</taxon>
        <taxon>Viridiplantae</taxon>
        <taxon>Streptophyta</taxon>
        <taxon>Embryophyta</taxon>
        <taxon>Tracheophyta</taxon>
        <taxon>Spermatophyta</taxon>
        <taxon>Magnoliopsida</taxon>
        <taxon>eudicotyledons</taxon>
        <taxon>Gunneridae</taxon>
        <taxon>Pentapetalae</taxon>
        <taxon>rosids</taxon>
        <taxon>fabids</taxon>
        <taxon>Fabales</taxon>
        <taxon>Fabaceae</taxon>
        <taxon>Papilionoideae</taxon>
        <taxon>50 kb inversion clade</taxon>
        <taxon>dalbergioids sensu lato</taxon>
        <taxon>Dalbergieae</taxon>
        <taxon>Pterocarpus clade</taxon>
        <taxon>Arachis</taxon>
    </lineage>
</organism>
<feature type="domain" description="Expansin-like EG45" evidence="1">
    <location>
        <begin position="1"/>
        <end position="82"/>
    </location>
</feature>
<dbReference type="GO" id="GO:0009627">
    <property type="term" value="P:systemic acquired resistance"/>
    <property type="evidence" value="ECO:0007669"/>
    <property type="project" value="InterPro"/>
</dbReference>
<dbReference type="Proteomes" id="UP000289738">
    <property type="component" value="Chromosome A04"/>
</dbReference>
<keyword evidence="3" id="KW-1185">Reference proteome</keyword>
<dbReference type="InterPro" id="IPR044206">
    <property type="entry name" value="EGC1/2"/>
</dbReference>
<dbReference type="CDD" id="cd22269">
    <property type="entry name" value="DPBB_EG45-like"/>
    <property type="match status" value="1"/>
</dbReference>
<dbReference type="InterPro" id="IPR036908">
    <property type="entry name" value="RlpA-like_sf"/>
</dbReference>